<sequence>MSTSKTLLKKLALPAFTCKPKKTFLSPENTIKLLKISADNRNLKLGKIIHTQLIISNQCKELNLTETNCLINFYAKCGEVSVARRLFDQMPERNVVSFNALMTGYLHKQLPLEVLELFKSMDTWELQPNEYIFATVLASCSDVRALDEGKQCHGHVLKSGLVFHLYVKNALIDMYSRCSDIEGAVRVLKTVPGFDILSYNSIINGFLENGHLNEGLEILREMVDGYLVLDSFTYVTVLGLCAGLKYLKLGMQIHSQILMREVEIDGFVGSSLIDMYGRCGKLLYAKSTFCGLKKRNVVHWTSMMAAYAQNGCFEDTLILFLKMELAGVLPNEFTFAVMLNSCAGLSALRSGDLFNSRAEKCGFKAHLIVGNALINMYSKSGSIEDAQRVFLDMGNRNNVTWNAMISGYAHHGLGRQALVVFQQMIASFCVPDYITFVGVLSACGHLGLVDEGFYYLNTLMGKYRVVPGMEHYTCIIRLLGRAGLLDEAEKFMKSTPVQWDVVAWRTLLSACHVHQNISLGKKIADILRGLDSNDVATYILLCNMYAKAKRWDEVANIKKLLRGRGIKKEPGVSWIQVKNKTHVFVSEDKKHLESKKIHQKVDELITQIKMLGYVPDIGIVLHDVGDEQKEEHLSYHIKLIAQVTERKIVNSREARQVSVEKPSHLDAVQVTDTGEHACLKTYCWALQHISVGLYRNCQGDSICSDADCLVTDIFAEIVREIYFCNYIAEINAIVEAIKWVVERGRLNFLIQSDSTAAIKAFITRKIPRIVLAIDGHD</sequence>
<dbReference type="GO" id="GO:0009451">
    <property type="term" value="P:RNA modification"/>
    <property type="evidence" value="ECO:0007669"/>
    <property type="project" value="InterPro"/>
</dbReference>
<accession>A0A4Y7L6G6</accession>
<dbReference type="FunFam" id="1.25.40.10:FF:000158">
    <property type="entry name" value="pentatricopeptide repeat-containing protein At2g33680"/>
    <property type="match status" value="1"/>
</dbReference>
<dbReference type="Pfam" id="PF01535">
    <property type="entry name" value="PPR"/>
    <property type="match status" value="3"/>
</dbReference>
<feature type="repeat" description="PPR" evidence="2">
    <location>
        <begin position="296"/>
        <end position="330"/>
    </location>
</feature>
<protein>
    <submittedName>
        <fullName evidence="3">Uncharacterized protein</fullName>
    </submittedName>
</protein>
<feature type="repeat" description="PPR" evidence="2">
    <location>
        <begin position="534"/>
        <end position="568"/>
    </location>
</feature>
<dbReference type="Proteomes" id="UP000316621">
    <property type="component" value="Chromosome 10"/>
</dbReference>
<feature type="repeat" description="PPR" evidence="2">
    <location>
        <begin position="94"/>
        <end position="128"/>
    </location>
</feature>
<evidence type="ECO:0000313" key="4">
    <source>
        <dbReference type="Proteomes" id="UP000316621"/>
    </source>
</evidence>
<dbReference type="PANTHER" id="PTHR47926">
    <property type="entry name" value="PENTATRICOPEPTIDE REPEAT-CONTAINING PROTEIN"/>
    <property type="match status" value="1"/>
</dbReference>
<dbReference type="OMA" id="GFYYFDQ"/>
<dbReference type="FunFam" id="1.25.40.10:FF:000227">
    <property type="entry name" value="Pentatricopeptide repeat-containing protein At3g13880"/>
    <property type="match status" value="1"/>
</dbReference>
<dbReference type="InterPro" id="IPR046848">
    <property type="entry name" value="E_motif"/>
</dbReference>
<dbReference type="PROSITE" id="PS51375">
    <property type="entry name" value="PPR"/>
    <property type="match status" value="5"/>
</dbReference>
<dbReference type="InterPro" id="IPR011990">
    <property type="entry name" value="TPR-like_helical_dom_sf"/>
</dbReference>
<dbReference type="GO" id="GO:0099402">
    <property type="term" value="P:plant organ development"/>
    <property type="evidence" value="ECO:0007669"/>
    <property type="project" value="UniProtKB-ARBA"/>
</dbReference>
<keyword evidence="1" id="KW-0677">Repeat</keyword>
<dbReference type="PANTHER" id="PTHR47926:SF385">
    <property type="entry name" value="DYW DOMAIN-CONTAINING PROTEIN"/>
    <property type="match status" value="1"/>
</dbReference>
<dbReference type="EMBL" id="CM010724">
    <property type="protein sequence ID" value="RZC80200.1"/>
    <property type="molecule type" value="Genomic_DNA"/>
</dbReference>
<organism evidence="3 4">
    <name type="scientific">Papaver somniferum</name>
    <name type="common">Opium poppy</name>
    <dbReference type="NCBI Taxonomy" id="3469"/>
    <lineage>
        <taxon>Eukaryota</taxon>
        <taxon>Viridiplantae</taxon>
        <taxon>Streptophyta</taxon>
        <taxon>Embryophyta</taxon>
        <taxon>Tracheophyta</taxon>
        <taxon>Spermatophyta</taxon>
        <taxon>Magnoliopsida</taxon>
        <taxon>Ranunculales</taxon>
        <taxon>Papaveraceae</taxon>
        <taxon>Papaveroideae</taxon>
        <taxon>Papaver</taxon>
    </lineage>
</organism>
<evidence type="ECO:0000313" key="3">
    <source>
        <dbReference type="EMBL" id="RZC80200.1"/>
    </source>
</evidence>
<dbReference type="NCBIfam" id="TIGR00756">
    <property type="entry name" value="PPR"/>
    <property type="match status" value="5"/>
</dbReference>
<dbReference type="InterPro" id="IPR002885">
    <property type="entry name" value="PPR_rpt"/>
</dbReference>
<dbReference type="Pfam" id="PF20431">
    <property type="entry name" value="E_motif"/>
    <property type="match status" value="1"/>
</dbReference>
<feature type="repeat" description="PPR" evidence="2">
    <location>
        <begin position="397"/>
        <end position="431"/>
    </location>
</feature>
<dbReference type="InterPro" id="IPR046960">
    <property type="entry name" value="PPR_At4g14850-like_plant"/>
</dbReference>
<dbReference type="Gene3D" id="1.25.40.10">
    <property type="entry name" value="Tetratricopeptide repeat domain"/>
    <property type="match status" value="5"/>
</dbReference>
<proteinExistence type="predicted"/>
<evidence type="ECO:0000256" key="1">
    <source>
        <dbReference type="ARBA" id="ARBA00022737"/>
    </source>
</evidence>
<name>A0A4Y7L6G6_PAPSO</name>
<dbReference type="Gramene" id="RZC80200">
    <property type="protein sequence ID" value="RZC80200"/>
    <property type="gene ID" value="C5167_042774"/>
</dbReference>
<keyword evidence="4" id="KW-1185">Reference proteome</keyword>
<dbReference type="Pfam" id="PF13041">
    <property type="entry name" value="PPR_2"/>
    <property type="match status" value="4"/>
</dbReference>
<dbReference type="GO" id="GO:0003723">
    <property type="term" value="F:RNA binding"/>
    <property type="evidence" value="ECO:0007669"/>
    <property type="project" value="InterPro"/>
</dbReference>
<gene>
    <name evidence="3" type="ORF">C5167_042774</name>
</gene>
<evidence type="ECO:0000256" key="2">
    <source>
        <dbReference type="PROSITE-ProRule" id="PRU00708"/>
    </source>
</evidence>
<reference evidence="3 4" key="1">
    <citation type="journal article" date="2018" name="Science">
        <title>The opium poppy genome and morphinan production.</title>
        <authorList>
            <person name="Guo L."/>
            <person name="Winzer T."/>
            <person name="Yang X."/>
            <person name="Li Y."/>
            <person name="Ning Z."/>
            <person name="He Z."/>
            <person name="Teodor R."/>
            <person name="Lu Y."/>
            <person name="Bowser T.A."/>
            <person name="Graham I.A."/>
            <person name="Ye K."/>
        </authorList>
    </citation>
    <scope>NUCLEOTIDE SEQUENCE [LARGE SCALE GENOMIC DNA]</scope>
    <source>
        <strain evidence="4">cv. HN1</strain>
        <tissue evidence="3">Leaves</tissue>
    </source>
</reference>
<feature type="repeat" description="PPR" evidence="2">
    <location>
        <begin position="195"/>
        <end position="229"/>
    </location>
</feature>
<dbReference type="FunFam" id="1.25.40.10:FF:000285">
    <property type="entry name" value="Pentatricopeptide repeat-containing protein, chloroplastic"/>
    <property type="match status" value="1"/>
</dbReference>
<dbReference type="AlphaFoldDB" id="A0A4Y7L6G6"/>